<evidence type="ECO:0000256" key="8">
    <source>
        <dbReference type="ARBA" id="ARBA00022833"/>
    </source>
</evidence>
<dbReference type="Pfam" id="PF22608">
    <property type="entry name" value="DNAX_ATPase_lid"/>
    <property type="match status" value="1"/>
</dbReference>
<dbReference type="Gene3D" id="3.40.50.300">
    <property type="entry name" value="P-loop containing nucleotide triphosphate hydrolases"/>
    <property type="match status" value="1"/>
</dbReference>
<dbReference type="NCBIfam" id="TIGR02397">
    <property type="entry name" value="dnaX_nterm"/>
    <property type="match status" value="1"/>
</dbReference>
<dbReference type="InterPro" id="IPR045085">
    <property type="entry name" value="HLD_clamp_pol_III_gamma_tau"/>
</dbReference>
<dbReference type="InterPro" id="IPR027417">
    <property type="entry name" value="P-loop_NTPase"/>
</dbReference>
<keyword evidence="9" id="KW-0067">ATP-binding</keyword>
<evidence type="ECO:0000256" key="11">
    <source>
        <dbReference type="ARBA" id="ARBA00049244"/>
    </source>
</evidence>
<feature type="domain" description="AAA+ ATPase" evidence="13">
    <location>
        <begin position="37"/>
        <end position="178"/>
    </location>
</feature>
<dbReference type="InterPro" id="IPR021029">
    <property type="entry name" value="DNA_pol_III_tau_dom-5"/>
</dbReference>
<dbReference type="InterPro" id="IPR012763">
    <property type="entry name" value="DNA_pol_III_sug/sutau_N"/>
</dbReference>
<dbReference type="InterPro" id="IPR003593">
    <property type="entry name" value="AAA+_ATPase"/>
</dbReference>
<name>J3YS68_9ENTR</name>
<dbReference type="InterPro" id="IPR008921">
    <property type="entry name" value="DNA_pol3_clamp-load_cplx_C"/>
</dbReference>
<dbReference type="SMART" id="SM00382">
    <property type="entry name" value="AAA"/>
    <property type="match status" value="1"/>
</dbReference>
<dbReference type="Pfam" id="PF12169">
    <property type="entry name" value="DNA_pol3_gamma3"/>
    <property type="match status" value="1"/>
</dbReference>
<evidence type="ECO:0000256" key="7">
    <source>
        <dbReference type="ARBA" id="ARBA00022741"/>
    </source>
</evidence>
<sequence>MSYQVLARKWRPQIFADVVGQEHVLTALENGLSLGRIHHAYLLSGIRGVGKTTIARLLAKGLNCKTAITSKPCGHCDNCREIEQGRFVDLIEIDAASRTKVEDTRELLDNVQYAPACGRFKLYLIDEVHMLSRHSFNALLKTLEEPPEHVKFLLATTDPKKLPATVLSRCLQFHLKALKVEQIRGQLAKVLQQEDIAAAPRALQLLARAATGSMRDALSLADQAIAMGKGEISDQVVSLMLGTLNTEQPLALIEALANADGVAIMSQLAQCAARGMDWDALLLEILNLLHRLAIAQLLPGQLNDESDPDILLRLRALASQLTATDLQLYYQIMLIGRKDLPFVPDPMMGVEMALLRALAFHPTAVEVGDTTPASVALCQNESSNSAPKDYLRSHTGVRLAPMVKARSRTAPGLSTFKESKKITGSYEKGSNRIADTASSSSSGNVAIAEPVEEGEQENRPAFVHAVYENNHARDCCLSEAPTQNIATRHFSERAEAEYQQASEDSLDTRRLTDQHLFSLPSSSKPSKRHVTTINSTDKSLMEGYVNSGGDDDEAALTGKIGPGTLRDAKLPAPFIGVDSYLLVNTTPQRLQTQIGLLRPQESKQKSRPEFPSQKEAVRAVKQPEDMDAGEQYNQQSFKRSRSPNRPLLDAYRWRSSQKNAAVTPVPRGTLKGQNVNLEHKITSELMLCLTEELQRRDHWAAQVNRLALPQLAQQLALNTWKEELAPGKFRLHLKTSQRHLHSVMAQSILRNALSADLGVPVELTITEDNNSAIKTPTEWHQEIYKEKLMRAKKAMRTDAHIQMLKQFFDAELDEDSIRLV</sequence>
<dbReference type="Gene3D" id="1.10.8.60">
    <property type="match status" value="1"/>
</dbReference>
<keyword evidence="8" id="KW-0862">Zinc</keyword>
<dbReference type="PANTHER" id="PTHR11669:SF0">
    <property type="entry name" value="PROTEIN STICHEL-LIKE 2"/>
    <property type="match status" value="1"/>
</dbReference>
<feature type="region of interest" description="Disordered" evidence="12">
    <location>
        <begin position="595"/>
        <end position="645"/>
    </location>
</feature>
<comment type="similarity">
    <text evidence="1">Belongs to the DnaX/STICHEL family.</text>
</comment>
<dbReference type="SUPFAM" id="SSF48019">
    <property type="entry name" value="post-AAA+ oligomerization domain-like"/>
    <property type="match status" value="1"/>
</dbReference>
<reference evidence="14 15" key="1">
    <citation type="journal article" date="2012" name="Mol. Biol. Evol.">
        <title>Genome reduction and co-evolution between the primary and secondary bacterial symbionts of psyllids.</title>
        <authorList>
            <person name="Sloan D.B."/>
            <person name="Moran N.A."/>
        </authorList>
    </citation>
    <scope>NUCLEOTIDE SEQUENCE [LARGE SCALE GENOMIC DNA]</scope>
    <source>
        <strain evidence="14">Ceuc_S</strain>
    </source>
</reference>
<keyword evidence="6" id="KW-0479">Metal-binding</keyword>
<dbReference type="InterPro" id="IPR022754">
    <property type="entry name" value="DNA_pol_III_gamma-3"/>
</dbReference>
<dbReference type="SUPFAM" id="SSF52540">
    <property type="entry name" value="P-loop containing nucleoside triphosphate hydrolases"/>
    <property type="match status" value="1"/>
</dbReference>
<dbReference type="FunFam" id="1.10.8.60:FF:000013">
    <property type="entry name" value="DNA polymerase III subunit gamma/tau"/>
    <property type="match status" value="1"/>
</dbReference>
<dbReference type="InterPro" id="IPR050238">
    <property type="entry name" value="DNA_Rep/Repair_Clamp_Loader"/>
</dbReference>
<accession>J3YS68</accession>
<dbReference type="GO" id="GO:0003677">
    <property type="term" value="F:DNA binding"/>
    <property type="evidence" value="ECO:0007669"/>
    <property type="project" value="InterPro"/>
</dbReference>
<protein>
    <recommendedName>
        <fullName evidence="2">DNA-directed DNA polymerase</fullName>
        <ecNumber evidence="2">2.7.7.7</ecNumber>
    </recommendedName>
</protein>
<proteinExistence type="inferred from homology"/>
<dbReference type="RefSeq" id="WP_014888306.1">
    <property type="nucleotide sequence ID" value="NC_018419.1"/>
</dbReference>
<dbReference type="HOGENOM" id="CLU_006229_6_0_6"/>
<dbReference type="Gene3D" id="3.30.300.150">
    <property type="entry name" value="DNA polymerase III, tau subunit, domain V"/>
    <property type="match status" value="1"/>
</dbReference>
<dbReference type="GO" id="GO:0005524">
    <property type="term" value="F:ATP binding"/>
    <property type="evidence" value="ECO:0007669"/>
    <property type="project" value="UniProtKB-KW"/>
</dbReference>
<evidence type="ECO:0000256" key="2">
    <source>
        <dbReference type="ARBA" id="ARBA00012417"/>
    </source>
</evidence>
<dbReference type="Proteomes" id="UP000003936">
    <property type="component" value="Chromosome"/>
</dbReference>
<evidence type="ECO:0000256" key="1">
    <source>
        <dbReference type="ARBA" id="ARBA00006360"/>
    </source>
</evidence>
<keyword evidence="7" id="KW-0547">Nucleotide-binding</keyword>
<dbReference type="GO" id="GO:0009360">
    <property type="term" value="C:DNA polymerase III complex"/>
    <property type="evidence" value="ECO:0007669"/>
    <property type="project" value="InterPro"/>
</dbReference>
<dbReference type="PANTHER" id="PTHR11669">
    <property type="entry name" value="REPLICATION FACTOR C / DNA POLYMERASE III GAMMA-TAU SUBUNIT"/>
    <property type="match status" value="1"/>
</dbReference>
<dbReference type="FunFam" id="1.20.272.10:FF:000003">
    <property type="entry name" value="DNA polymerase III subunit gamma/tau"/>
    <property type="match status" value="1"/>
</dbReference>
<evidence type="ECO:0000313" key="15">
    <source>
        <dbReference type="Proteomes" id="UP000003936"/>
    </source>
</evidence>
<dbReference type="KEGG" id="sect:A359_06210"/>
<dbReference type="GO" id="GO:0003887">
    <property type="term" value="F:DNA-directed DNA polymerase activity"/>
    <property type="evidence" value="ECO:0007669"/>
    <property type="project" value="UniProtKB-KW"/>
</dbReference>
<evidence type="ECO:0000256" key="3">
    <source>
        <dbReference type="ARBA" id="ARBA00022679"/>
    </source>
</evidence>
<dbReference type="CDD" id="cd18137">
    <property type="entry name" value="HLD_clamp_pol_III_gamma_tau"/>
    <property type="match status" value="1"/>
</dbReference>
<dbReference type="CDD" id="cd00009">
    <property type="entry name" value="AAA"/>
    <property type="match status" value="1"/>
</dbReference>
<dbReference type="GO" id="GO:0006261">
    <property type="term" value="P:DNA-templated DNA replication"/>
    <property type="evidence" value="ECO:0007669"/>
    <property type="project" value="TreeGrafter"/>
</dbReference>
<organism evidence="14 15">
    <name type="scientific">secondary endosymbiont of Ctenarytaina eucalypti</name>
    <dbReference type="NCBI Taxonomy" id="1199245"/>
    <lineage>
        <taxon>Bacteria</taxon>
        <taxon>Pseudomonadati</taxon>
        <taxon>Pseudomonadota</taxon>
        <taxon>Gammaproteobacteria</taxon>
        <taxon>Enterobacterales</taxon>
        <taxon>Enterobacteriaceae</taxon>
        <taxon>aphid secondary symbionts</taxon>
    </lineage>
</organism>
<evidence type="ECO:0000256" key="6">
    <source>
        <dbReference type="ARBA" id="ARBA00022723"/>
    </source>
</evidence>
<gene>
    <name evidence="14" type="ORF">A359_06210</name>
</gene>
<dbReference type="EC" id="2.7.7.7" evidence="2"/>
<comment type="catalytic activity">
    <reaction evidence="11">
        <text>DNA(n) + a 2'-deoxyribonucleoside 5'-triphosphate = DNA(n+1) + diphosphate</text>
        <dbReference type="Rhea" id="RHEA:22508"/>
        <dbReference type="Rhea" id="RHEA-COMP:17339"/>
        <dbReference type="Rhea" id="RHEA-COMP:17340"/>
        <dbReference type="ChEBI" id="CHEBI:33019"/>
        <dbReference type="ChEBI" id="CHEBI:61560"/>
        <dbReference type="ChEBI" id="CHEBI:173112"/>
        <dbReference type="EC" id="2.7.7.7"/>
    </reaction>
</comment>
<feature type="compositionally biased region" description="Basic and acidic residues" evidence="12">
    <location>
        <begin position="615"/>
        <end position="624"/>
    </location>
</feature>
<dbReference type="Gene3D" id="1.20.272.10">
    <property type="match status" value="1"/>
</dbReference>
<dbReference type="InterPro" id="IPR038249">
    <property type="entry name" value="PolIII_tau_V_sf"/>
</dbReference>
<keyword evidence="15" id="KW-1185">Reference proteome</keyword>
<keyword evidence="5" id="KW-0235">DNA replication</keyword>
<evidence type="ECO:0000259" key="13">
    <source>
        <dbReference type="SMART" id="SM00382"/>
    </source>
</evidence>
<dbReference type="Pfam" id="PF12170">
    <property type="entry name" value="DNA_pol3_tau_5"/>
    <property type="match status" value="1"/>
</dbReference>
<evidence type="ECO:0000256" key="9">
    <source>
        <dbReference type="ARBA" id="ARBA00022840"/>
    </source>
</evidence>
<dbReference type="PATRIC" id="fig|1199245.3.peg.744"/>
<dbReference type="EMBL" id="CP003546">
    <property type="protein sequence ID" value="AFP85008.1"/>
    <property type="molecule type" value="Genomic_DNA"/>
</dbReference>
<keyword evidence="10" id="KW-0239">DNA-directed DNA polymerase</keyword>
<evidence type="ECO:0000256" key="5">
    <source>
        <dbReference type="ARBA" id="ARBA00022705"/>
    </source>
</evidence>
<dbReference type="NCBIfam" id="NF005942">
    <property type="entry name" value="PRK07994.1"/>
    <property type="match status" value="1"/>
</dbReference>
<evidence type="ECO:0000256" key="4">
    <source>
        <dbReference type="ARBA" id="ARBA00022695"/>
    </source>
</evidence>
<dbReference type="STRING" id="1199245.A359_06210"/>
<keyword evidence="3" id="KW-0808">Transferase</keyword>
<evidence type="ECO:0000256" key="10">
    <source>
        <dbReference type="ARBA" id="ARBA00022932"/>
    </source>
</evidence>
<evidence type="ECO:0000313" key="14">
    <source>
        <dbReference type="EMBL" id="AFP85008.1"/>
    </source>
</evidence>
<evidence type="ECO:0000256" key="12">
    <source>
        <dbReference type="SAM" id="MobiDB-lite"/>
    </source>
</evidence>
<keyword evidence="4" id="KW-0548">Nucleotidyltransferase</keyword>
<dbReference type="FunFam" id="3.40.50.300:FF:000014">
    <property type="entry name" value="DNA polymerase III subunit gamma/tau"/>
    <property type="match status" value="1"/>
</dbReference>
<dbReference type="Pfam" id="PF13177">
    <property type="entry name" value="DNA_pol3_delta2"/>
    <property type="match status" value="1"/>
</dbReference>
<dbReference type="AlphaFoldDB" id="J3YS68"/>
<dbReference type="GO" id="GO:0046872">
    <property type="term" value="F:metal ion binding"/>
    <property type="evidence" value="ECO:0007669"/>
    <property type="project" value="UniProtKB-KW"/>
</dbReference>